<comment type="caution">
    <text evidence="1">The sequence shown here is derived from an EMBL/GenBank/DDBJ whole genome shotgun (WGS) entry which is preliminary data.</text>
</comment>
<dbReference type="AlphaFoldDB" id="A0A8T8SD76"/>
<evidence type="ECO:0000313" key="2">
    <source>
        <dbReference type="Proteomes" id="UP000077521"/>
    </source>
</evidence>
<dbReference type="EMBL" id="LWDF02001791">
    <property type="protein sequence ID" value="KAE8237432.1"/>
    <property type="molecule type" value="Genomic_DNA"/>
</dbReference>
<reference evidence="1" key="2">
    <citation type="journal article" date="2019" name="IMA Fungus">
        <title>Genome sequencing and comparison of five Tilletia species to identify candidate genes for the detection of regulated species infecting wheat.</title>
        <authorList>
            <person name="Nguyen H.D.T."/>
            <person name="Sultana T."/>
            <person name="Kesanakurti P."/>
            <person name="Hambleton S."/>
        </authorList>
    </citation>
    <scope>NUCLEOTIDE SEQUENCE</scope>
    <source>
        <strain evidence="1">DAOMC 236416</strain>
    </source>
</reference>
<organism evidence="1 2">
    <name type="scientific">Tilletia indica</name>
    <dbReference type="NCBI Taxonomy" id="43049"/>
    <lineage>
        <taxon>Eukaryota</taxon>
        <taxon>Fungi</taxon>
        <taxon>Dikarya</taxon>
        <taxon>Basidiomycota</taxon>
        <taxon>Ustilaginomycotina</taxon>
        <taxon>Exobasidiomycetes</taxon>
        <taxon>Tilletiales</taxon>
        <taxon>Tilletiaceae</taxon>
        <taxon>Tilletia</taxon>
    </lineage>
</organism>
<feature type="non-terminal residue" evidence="1">
    <location>
        <position position="1"/>
    </location>
</feature>
<accession>A0A8T8SD76</accession>
<sequence length="119" mass="13591">MTVLVLIGGYTLFVDIQLQLQHGAEVARQTNELCGFAIINVQPPTFRFPVFISMVGRAAHQIRKERAEEEESQTQRTWKVKTRSERYVVQPPTFRFPVFISMVGRAGHQIRISFGLNAT</sequence>
<dbReference type="Proteomes" id="UP000077521">
    <property type="component" value="Unassembled WGS sequence"/>
</dbReference>
<reference evidence="1" key="1">
    <citation type="submission" date="2016-04" db="EMBL/GenBank/DDBJ databases">
        <authorList>
            <person name="Nguyen H.D."/>
            <person name="Samba Siva P."/>
            <person name="Cullis J."/>
            <person name="Levesque C.A."/>
            <person name="Hambleton S."/>
        </authorList>
    </citation>
    <scope>NUCLEOTIDE SEQUENCE</scope>
    <source>
        <strain evidence="1">DAOMC 236416</strain>
    </source>
</reference>
<evidence type="ECO:0000313" key="1">
    <source>
        <dbReference type="EMBL" id="KAE8237432.1"/>
    </source>
</evidence>
<name>A0A8T8SD76_9BASI</name>
<proteinExistence type="predicted"/>
<gene>
    <name evidence="1" type="ORF">A4X13_0g8790</name>
</gene>
<keyword evidence="2" id="KW-1185">Reference proteome</keyword>
<protein>
    <submittedName>
        <fullName evidence="1">Uncharacterized protein</fullName>
    </submittedName>
</protein>